<dbReference type="Gene3D" id="1.10.287.130">
    <property type="match status" value="1"/>
</dbReference>
<keyword evidence="7" id="KW-0175">Coiled coil</keyword>
<dbReference type="PROSITE" id="PS50109">
    <property type="entry name" value="HIS_KIN"/>
    <property type="match status" value="1"/>
</dbReference>
<evidence type="ECO:0000256" key="3">
    <source>
        <dbReference type="ARBA" id="ARBA00012438"/>
    </source>
</evidence>
<protein>
    <recommendedName>
        <fullName evidence="3">histidine kinase</fullName>
        <ecNumber evidence="3">2.7.13.3</ecNumber>
    </recommendedName>
</protein>
<dbReference type="Pfam" id="PF13185">
    <property type="entry name" value="GAF_2"/>
    <property type="match status" value="1"/>
</dbReference>
<dbReference type="InterPro" id="IPR029016">
    <property type="entry name" value="GAF-like_dom_sf"/>
</dbReference>
<dbReference type="CDD" id="cd00082">
    <property type="entry name" value="HisKA"/>
    <property type="match status" value="1"/>
</dbReference>
<keyword evidence="11" id="KW-1185">Reference proteome</keyword>
<dbReference type="AlphaFoldDB" id="A0AAV3XTN1"/>
<dbReference type="InterPro" id="IPR036097">
    <property type="entry name" value="HisK_dim/P_sf"/>
</dbReference>
<feature type="coiled-coil region" evidence="7">
    <location>
        <begin position="606"/>
        <end position="664"/>
    </location>
</feature>
<dbReference type="InterPro" id="IPR004358">
    <property type="entry name" value="Sig_transdc_His_kin-like_C"/>
</dbReference>
<evidence type="ECO:0000259" key="9">
    <source>
        <dbReference type="PROSITE" id="PS50109"/>
    </source>
</evidence>
<keyword evidence="6" id="KW-0902">Two-component regulatory system</keyword>
<dbReference type="RefSeq" id="WP_226592328.1">
    <property type="nucleotide sequence ID" value="NZ_BLAY01000225.1"/>
</dbReference>
<dbReference type="SMART" id="SM00388">
    <property type="entry name" value="HisKA"/>
    <property type="match status" value="1"/>
</dbReference>
<dbReference type="EMBL" id="BLAY01000225">
    <property type="protein sequence ID" value="GET43482.1"/>
    <property type="molecule type" value="Genomic_DNA"/>
</dbReference>
<dbReference type="PANTHER" id="PTHR43065">
    <property type="entry name" value="SENSOR HISTIDINE KINASE"/>
    <property type="match status" value="1"/>
</dbReference>
<dbReference type="InterPro" id="IPR003018">
    <property type="entry name" value="GAF"/>
</dbReference>
<dbReference type="GO" id="GO:0000155">
    <property type="term" value="F:phosphorelay sensor kinase activity"/>
    <property type="evidence" value="ECO:0007669"/>
    <property type="project" value="InterPro"/>
</dbReference>
<feature type="coiled-coil region" evidence="7">
    <location>
        <begin position="822"/>
        <end position="863"/>
    </location>
</feature>
<name>A0AAV3XTN1_9CYAN</name>
<sequence length="1140" mass="127551">MLSYDSVLRKLSSIFNDSRQLEVSQLQDPLNRGLLLRKVVDKIWNSKERIEFGSSEILQTVVDQIALLLHLDYCCFLWYFHSTKQVQLVCDRVTGNQQPLQKGYYPVEMFGGDGVAIAQGKLIINSGTGVSSLLGKAAKWLSRLPIAQCKTELEGVQGKLKAMEANANVLVPLRIENLGEASQADGGIGIIACWCEQNRSWGRGEIEFLQLIAQQMEIAIRQTKVEAQTQKILAREKLVNQITSQTRQSFDLQTILTFAIAQLLEALGVDRCLVHMVEDPGDSKAYRQQSVACCETMHRLAYHHQHLYEVCREPFAPSIEDFHPYGPITKWVIQHRQMVAIPDIAADSRIGPDNEEYQRAQIKSSLVVPVQTKDKLHAILYLNQCSHIRDWSKSDRELAQAVANQLAISIQQACLFAKTRASMERESLLRLIGDQIRSTLELKTILQTAVGEVREFLDTDRAVIYQFDPDWGGKVVVEEVMGNWRSIIDRASNPSCDALAQNGQSPRSLVTDNCILKEYIDLYQKGRVRIVNDVATENFTNCYAALLRRMQVQATIVVPILIGEKLWGLLIVHECRGTRVWQKPEVELLQQVAMQLAIAIQQAELYQQARTAAKVAQNKAEALEQATAALKQTNQILESEIGDRKQAQAELRQKNKIVKLLQAVTAAANEATNSEAALQICLERICHHTGWPVGHVYMPTETGELIPTKLWNIKDPERFLTFRKITEATPLAPGNGLPGWVFSSKQPQWIVDVNALEQESYFPRVKLSGELGVKAGFAFPVLVGTEVVAVLEFFSSDAIEPDEQLLEIVANIGTQLGRVIERERAEKALRQSEARAIEQAQKLEQALHKLKQTQTQLIQTEKMSSLGQLVAGVAHEINNPVNFIHGNLAFAEKYTQDLLELVELYQKYYPKPSSEIQQRIAAIDLEFLMEDLSKILSSMQLGTERIRQIVLSLRNFSRLDQAQTKSVDIHEGIDNTLLILQHRLRPQGKVKGGTEDPGIAIIKDYGNLPRVVCYPGQLNQVFMNILCNGIDALEEVMGNGSCPNPSIRITTELQGESVLIRIGDNGSGIPEEVKSRLFDPFFTTKPVGKGTGLGLSISYQIVVEKHGGALWCESTLGQGTEFCIKIPVQQNREKADLAIQ</sequence>
<gene>
    <name evidence="10" type="ORF">MiSe_83060</name>
</gene>
<dbReference type="SUPFAM" id="SSF55781">
    <property type="entry name" value="GAF domain-like"/>
    <property type="match status" value="4"/>
</dbReference>
<dbReference type="PRINTS" id="PR00344">
    <property type="entry name" value="BCTRLSENSOR"/>
</dbReference>
<dbReference type="PROSITE" id="PS50046">
    <property type="entry name" value="PHYTOCHROME_2"/>
    <property type="match status" value="1"/>
</dbReference>
<evidence type="ECO:0000259" key="8">
    <source>
        <dbReference type="PROSITE" id="PS50046"/>
    </source>
</evidence>
<keyword evidence="5 10" id="KW-0418">Kinase</keyword>
<evidence type="ECO:0000256" key="5">
    <source>
        <dbReference type="ARBA" id="ARBA00022777"/>
    </source>
</evidence>
<accession>A0AAV3XTN1</accession>
<dbReference type="PANTHER" id="PTHR43065:SF50">
    <property type="entry name" value="HISTIDINE KINASE"/>
    <property type="match status" value="1"/>
</dbReference>
<proteinExistence type="inferred from homology"/>
<dbReference type="Proteomes" id="UP001050975">
    <property type="component" value="Unassembled WGS sequence"/>
</dbReference>
<comment type="similarity">
    <text evidence="2">In the N-terminal section; belongs to the phytochrome family.</text>
</comment>
<dbReference type="SUPFAM" id="SSF55874">
    <property type="entry name" value="ATPase domain of HSP90 chaperone/DNA topoisomerase II/histidine kinase"/>
    <property type="match status" value="1"/>
</dbReference>
<comment type="catalytic activity">
    <reaction evidence="1">
        <text>ATP + protein L-histidine = ADP + protein N-phospho-L-histidine.</text>
        <dbReference type="EC" id="2.7.13.3"/>
    </reaction>
</comment>
<dbReference type="EC" id="2.7.13.3" evidence="3"/>
<reference evidence="10" key="1">
    <citation type="submission" date="2019-10" db="EMBL/GenBank/DDBJ databases">
        <title>Draft genome sequece of Microseira wollei NIES-4236.</title>
        <authorList>
            <person name="Yamaguchi H."/>
            <person name="Suzuki S."/>
            <person name="Kawachi M."/>
        </authorList>
    </citation>
    <scope>NUCLEOTIDE SEQUENCE</scope>
    <source>
        <strain evidence="10">NIES-4236</strain>
    </source>
</reference>
<keyword evidence="4" id="KW-0597">Phosphoprotein</keyword>
<dbReference type="InterPro" id="IPR016132">
    <property type="entry name" value="Phyto_chromo_attachment"/>
</dbReference>
<evidence type="ECO:0000256" key="1">
    <source>
        <dbReference type="ARBA" id="ARBA00000085"/>
    </source>
</evidence>
<dbReference type="InterPro" id="IPR036890">
    <property type="entry name" value="HATPase_C_sf"/>
</dbReference>
<dbReference type="Gene3D" id="3.30.450.40">
    <property type="match status" value="4"/>
</dbReference>
<dbReference type="Pfam" id="PF02518">
    <property type="entry name" value="HATPase_c"/>
    <property type="match status" value="1"/>
</dbReference>
<dbReference type="SMART" id="SM00065">
    <property type="entry name" value="GAF"/>
    <property type="match status" value="4"/>
</dbReference>
<keyword evidence="5 10" id="KW-0808">Transferase</keyword>
<evidence type="ECO:0000256" key="7">
    <source>
        <dbReference type="SAM" id="Coils"/>
    </source>
</evidence>
<evidence type="ECO:0000256" key="6">
    <source>
        <dbReference type="ARBA" id="ARBA00023012"/>
    </source>
</evidence>
<evidence type="ECO:0000313" key="10">
    <source>
        <dbReference type="EMBL" id="GET43482.1"/>
    </source>
</evidence>
<comment type="caution">
    <text evidence="10">The sequence shown here is derived from an EMBL/GenBank/DDBJ whole genome shotgun (WGS) entry which is preliminary data.</text>
</comment>
<dbReference type="InterPro" id="IPR005467">
    <property type="entry name" value="His_kinase_dom"/>
</dbReference>
<dbReference type="Pfam" id="PF01590">
    <property type="entry name" value="GAF"/>
    <property type="match status" value="3"/>
</dbReference>
<organism evidence="10 11">
    <name type="scientific">Microseira wollei NIES-4236</name>
    <dbReference type="NCBI Taxonomy" id="2530354"/>
    <lineage>
        <taxon>Bacteria</taxon>
        <taxon>Bacillati</taxon>
        <taxon>Cyanobacteriota</taxon>
        <taxon>Cyanophyceae</taxon>
        <taxon>Oscillatoriophycideae</taxon>
        <taxon>Aerosakkonematales</taxon>
        <taxon>Aerosakkonemataceae</taxon>
        <taxon>Microseira</taxon>
    </lineage>
</organism>
<dbReference type="SMART" id="SM00387">
    <property type="entry name" value="HATPase_c"/>
    <property type="match status" value="1"/>
</dbReference>
<dbReference type="SUPFAM" id="SSF47384">
    <property type="entry name" value="Homodimeric domain of signal transducing histidine kinase"/>
    <property type="match status" value="1"/>
</dbReference>
<evidence type="ECO:0000256" key="4">
    <source>
        <dbReference type="ARBA" id="ARBA00022553"/>
    </source>
</evidence>
<dbReference type="InterPro" id="IPR003661">
    <property type="entry name" value="HisK_dim/P_dom"/>
</dbReference>
<dbReference type="Gene3D" id="3.30.565.10">
    <property type="entry name" value="Histidine kinase-like ATPase, C-terminal domain"/>
    <property type="match status" value="1"/>
</dbReference>
<dbReference type="InterPro" id="IPR003594">
    <property type="entry name" value="HATPase_dom"/>
</dbReference>
<feature type="domain" description="Phytochrome chromophore attachment site" evidence="8">
    <location>
        <begin position="441"/>
        <end position="595"/>
    </location>
</feature>
<evidence type="ECO:0000256" key="2">
    <source>
        <dbReference type="ARBA" id="ARBA00006402"/>
    </source>
</evidence>
<feature type="domain" description="Histidine kinase" evidence="9">
    <location>
        <begin position="872"/>
        <end position="1130"/>
    </location>
</feature>
<evidence type="ECO:0000313" key="11">
    <source>
        <dbReference type="Proteomes" id="UP001050975"/>
    </source>
</evidence>